<organism evidence="3 4">
    <name type="scientific">Pseudovibrio exalbescens</name>
    <dbReference type="NCBI Taxonomy" id="197461"/>
    <lineage>
        <taxon>Bacteria</taxon>
        <taxon>Pseudomonadati</taxon>
        <taxon>Pseudomonadota</taxon>
        <taxon>Alphaproteobacteria</taxon>
        <taxon>Hyphomicrobiales</taxon>
        <taxon>Stappiaceae</taxon>
        <taxon>Pseudovibrio</taxon>
    </lineage>
</organism>
<dbReference type="PANTHER" id="PTHR11927:SF9">
    <property type="entry name" value="L-FUCOSYLTRANSFERASE"/>
    <property type="match status" value="1"/>
</dbReference>
<reference evidence="3 4" key="1">
    <citation type="submission" date="2016-03" db="EMBL/GenBank/DDBJ databases">
        <title>Genome sequence of Nesiotobacter sp. nov., a moderately halophilic alphaproteobacterium isolated from the Yellow Sea, China.</title>
        <authorList>
            <person name="Zhang G."/>
            <person name="Zhang R."/>
        </authorList>
    </citation>
    <scope>NUCLEOTIDE SEQUENCE [LARGE SCALE GENOMIC DNA]</scope>
    <source>
        <strain evidence="3 4">WB1-6</strain>
    </source>
</reference>
<gene>
    <name evidence="3" type="ORF">A3843_17755</name>
</gene>
<dbReference type="EMBL" id="LVVZ01000041">
    <property type="protein sequence ID" value="OKL42511.1"/>
    <property type="molecule type" value="Genomic_DNA"/>
</dbReference>
<evidence type="ECO:0000256" key="2">
    <source>
        <dbReference type="ARBA" id="ARBA00022679"/>
    </source>
</evidence>
<dbReference type="AlphaFoldDB" id="A0A1U7JCZ5"/>
<dbReference type="GO" id="GO:0005975">
    <property type="term" value="P:carbohydrate metabolic process"/>
    <property type="evidence" value="ECO:0007669"/>
    <property type="project" value="InterPro"/>
</dbReference>
<evidence type="ECO:0000256" key="1">
    <source>
        <dbReference type="ARBA" id="ARBA00022676"/>
    </source>
</evidence>
<sequence>MATTVDPRPARPRHKPRACIILRLRGGVGNQLFQYAMGRKAALETGSALLFDVTDYDRHHDREFVLGHFNCVGGLANLADCARVLWPAREFGNTAQLLRKVYPFYKSRCVHEKDFARTPDMPRISANSYLDGYWQRALVPLSIQNTLRKELSLKRPLSLSRQALLSRINAEPSIAIHIRRGDYLKPQNLANYGLCSPAYYQKAKQFMDEVVPSAHYFVFSDDPNWAAGFFSNTSNVTIVSPDPDRKDHEDLVLMAQCSHTIMANSSFSWWAAFLNPNPTKRVVAPAQWFKAANKSADHLMLPSWHLL</sequence>
<dbReference type="GO" id="GO:0008107">
    <property type="term" value="F:galactoside 2-alpha-L-fucosyltransferase activity"/>
    <property type="evidence" value="ECO:0007669"/>
    <property type="project" value="InterPro"/>
</dbReference>
<dbReference type="InterPro" id="IPR002516">
    <property type="entry name" value="Glyco_trans_11"/>
</dbReference>
<evidence type="ECO:0008006" key="5">
    <source>
        <dbReference type="Google" id="ProtNLM"/>
    </source>
</evidence>
<dbReference type="PANTHER" id="PTHR11927">
    <property type="entry name" value="GALACTOSIDE 2-L-FUCOSYLTRANSFERASE"/>
    <property type="match status" value="1"/>
</dbReference>
<dbReference type="Proteomes" id="UP000185783">
    <property type="component" value="Unassembled WGS sequence"/>
</dbReference>
<dbReference type="Pfam" id="PF01531">
    <property type="entry name" value="Glyco_transf_11"/>
    <property type="match status" value="1"/>
</dbReference>
<comment type="caution">
    <text evidence="3">The sequence shown here is derived from an EMBL/GenBank/DDBJ whole genome shotgun (WGS) entry which is preliminary data.</text>
</comment>
<dbReference type="Gene3D" id="3.40.50.11350">
    <property type="match status" value="1"/>
</dbReference>
<evidence type="ECO:0000313" key="3">
    <source>
        <dbReference type="EMBL" id="OKL42511.1"/>
    </source>
</evidence>
<dbReference type="RefSeq" id="WP_051269454.1">
    <property type="nucleotide sequence ID" value="NZ_LVVZ01000041.1"/>
</dbReference>
<keyword evidence="2" id="KW-0808">Transferase</keyword>
<dbReference type="CDD" id="cd11301">
    <property type="entry name" value="Fut1_Fut2_like"/>
    <property type="match status" value="1"/>
</dbReference>
<proteinExistence type="predicted"/>
<evidence type="ECO:0000313" key="4">
    <source>
        <dbReference type="Proteomes" id="UP000185783"/>
    </source>
</evidence>
<keyword evidence="1" id="KW-0328">Glycosyltransferase</keyword>
<dbReference type="GO" id="GO:0016020">
    <property type="term" value="C:membrane"/>
    <property type="evidence" value="ECO:0007669"/>
    <property type="project" value="InterPro"/>
</dbReference>
<accession>A0A1U7JCZ5</accession>
<keyword evidence="4" id="KW-1185">Reference proteome</keyword>
<protein>
    <recommendedName>
        <fullName evidence="5">Glycosyl transferase family 11</fullName>
    </recommendedName>
</protein>
<name>A0A1U7JCZ5_9HYPH</name>
<dbReference type="STRING" id="197461.A3843_17755"/>